<evidence type="ECO:0000313" key="1">
    <source>
        <dbReference type="EMBL" id="TDV57685.1"/>
    </source>
</evidence>
<gene>
    <name evidence="1" type="ORF">CLV71_101558</name>
</gene>
<dbReference type="EMBL" id="SOCP01000001">
    <property type="protein sequence ID" value="TDV57685.1"/>
    <property type="molecule type" value="Genomic_DNA"/>
</dbReference>
<evidence type="ECO:0000313" key="2">
    <source>
        <dbReference type="Proteomes" id="UP000294927"/>
    </source>
</evidence>
<dbReference type="Pfam" id="PF19953">
    <property type="entry name" value="EACC1"/>
    <property type="match status" value="1"/>
</dbReference>
<name>A0A4R7W5Y6_9PSEU</name>
<accession>A0A4R7W5Y6</accession>
<organism evidence="1 2">
    <name type="scientific">Actinophytocola oryzae</name>
    <dbReference type="NCBI Taxonomy" id="502181"/>
    <lineage>
        <taxon>Bacteria</taxon>
        <taxon>Bacillati</taxon>
        <taxon>Actinomycetota</taxon>
        <taxon>Actinomycetes</taxon>
        <taxon>Pseudonocardiales</taxon>
        <taxon>Pseudonocardiaceae</taxon>
    </lineage>
</organism>
<protein>
    <submittedName>
        <fullName evidence="1">Uncharacterized protein</fullName>
    </submittedName>
</protein>
<sequence length="116" mass="12229">MTPTIARLRLITGDPDDLASLRVWLTGEEELRGNVLVERNSPDGVRTGTVGDVLVVALGAGGAVTALARAVPTWLRSHPEVTIEVREPNGRTVTVSAKGAVDAQEVIQSVLAPTPR</sequence>
<dbReference type="InterPro" id="IPR045428">
    <property type="entry name" value="EACC1"/>
</dbReference>
<dbReference type="Proteomes" id="UP000294927">
    <property type="component" value="Unassembled WGS sequence"/>
</dbReference>
<keyword evidence="2" id="KW-1185">Reference proteome</keyword>
<reference evidence="1 2" key="1">
    <citation type="submission" date="2019-03" db="EMBL/GenBank/DDBJ databases">
        <title>Genomic Encyclopedia of Archaeal and Bacterial Type Strains, Phase II (KMG-II): from individual species to whole genera.</title>
        <authorList>
            <person name="Goeker M."/>
        </authorList>
    </citation>
    <scope>NUCLEOTIDE SEQUENCE [LARGE SCALE GENOMIC DNA]</scope>
    <source>
        <strain evidence="1 2">DSM 45499</strain>
    </source>
</reference>
<dbReference type="OrthoDB" id="4222871at2"/>
<dbReference type="RefSeq" id="WP_133900920.1">
    <property type="nucleotide sequence ID" value="NZ_SOCP01000001.1"/>
</dbReference>
<comment type="caution">
    <text evidence="1">The sequence shown here is derived from an EMBL/GenBank/DDBJ whole genome shotgun (WGS) entry which is preliminary data.</text>
</comment>
<dbReference type="AlphaFoldDB" id="A0A4R7W5Y6"/>
<proteinExistence type="predicted"/>